<gene>
    <name evidence="2" type="ordered locus">Acel_1016</name>
</gene>
<dbReference type="EMBL" id="CP000481">
    <property type="protein sequence ID" value="ABK52789.1"/>
    <property type="molecule type" value="Genomic_DNA"/>
</dbReference>
<dbReference type="SMART" id="SM00100">
    <property type="entry name" value="cNMP"/>
    <property type="match status" value="1"/>
</dbReference>
<dbReference type="OrthoDB" id="290916at2"/>
<dbReference type="AlphaFoldDB" id="A0LTM9"/>
<dbReference type="InterPro" id="IPR050397">
    <property type="entry name" value="Env_Response_Regulators"/>
</dbReference>
<reference evidence="2 3" key="1">
    <citation type="journal article" date="2009" name="Genome Res.">
        <title>Complete genome of the cellulolytic thermophile Acidothermus cellulolyticus 11B provides insights into its ecophysiological and evolutionary adaptations.</title>
        <authorList>
            <person name="Barabote R.D."/>
            <person name="Xie G."/>
            <person name="Leu D.H."/>
            <person name="Normand P."/>
            <person name="Necsulea A."/>
            <person name="Daubin V."/>
            <person name="Medigue C."/>
            <person name="Adney W.S."/>
            <person name="Xu X.C."/>
            <person name="Lapidus A."/>
            <person name="Parales R.E."/>
            <person name="Detter C."/>
            <person name="Pujic P."/>
            <person name="Bruce D."/>
            <person name="Lavire C."/>
            <person name="Challacombe J.F."/>
            <person name="Brettin T.S."/>
            <person name="Berry A.M."/>
        </authorList>
    </citation>
    <scope>NUCLEOTIDE SEQUENCE [LARGE SCALE GENOMIC DNA]</scope>
    <source>
        <strain evidence="3">ATCC 43068 / DSM 8971 / 11B</strain>
    </source>
</reference>
<dbReference type="InterPro" id="IPR014710">
    <property type="entry name" value="RmlC-like_jellyroll"/>
</dbReference>
<dbReference type="Proteomes" id="UP000008221">
    <property type="component" value="Chromosome"/>
</dbReference>
<protein>
    <submittedName>
        <fullName evidence="2">Cyclic nucleotide-binding protein</fullName>
    </submittedName>
</protein>
<organism evidence="2 3">
    <name type="scientific">Acidothermus cellulolyticus (strain ATCC 43068 / DSM 8971 / 11B)</name>
    <dbReference type="NCBI Taxonomy" id="351607"/>
    <lineage>
        <taxon>Bacteria</taxon>
        <taxon>Bacillati</taxon>
        <taxon>Actinomycetota</taxon>
        <taxon>Actinomycetes</taxon>
        <taxon>Acidothermales</taxon>
        <taxon>Acidothermaceae</taxon>
        <taxon>Acidothermus</taxon>
    </lineage>
</organism>
<evidence type="ECO:0000313" key="2">
    <source>
        <dbReference type="EMBL" id="ABK52789.1"/>
    </source>
</evidence>
<evidence type="ECO:0000259" key="1">
    <source>
        <dbReference type="PROSITE" id="PS50042"/>
    </source>
</evidence>
<dbReference type="KEGG" id="ace:Acel_1016"/>
<dbReference type="PANTHER" id="PTHR24567">
    <property type="entry name" value="CRP FAMILY TRANSCRIPTIONAL REGULATORY PROTEIN"/>
    <property type="match status" value="1"/>
</dbReference>
<dbReference type="GO" id="GO:0003700">
    <property type="term" value="F:DNA-binding transcription factor activity"/>
    <property type="evidence" value="ECO:0007669"/>
    <property type="project" value="TreeGrafter"/>
</dbReference>
<keyword evidence="3" id="KW-1185">Reference proteome</keyword>
<dbReference type="Gene3D" id="2.60.120.10">
    <property type="entry name" value="Jelly Rolls"/>
    <property type="match status" value="1"/>
</dbReference>
<dbReference type="STRING" id="351607.Acel_1016"/>
<evidence type="ECO:0000313" key="3">
    <source>
        <dbReference type="Proteomes" id="UP000008221"/>
    </source>
</evidence>
<dbReference type="eggNOG" id="COG0664">
    <property type="taxonomic scope" value="Bacteria"/>
</dbReference>
<dbReference type="PANTHER" id="PTHR24567:SF74">
    <property type="entry name" value="HTH-TYPE TRANSCRIPTIONAL REGULATOR ARCR"/>
    <property type="match status" value="1"/>
</dbReference>
<sequence>MIRELDTVLAEVPLFADLPATARQLLTGCAANVRFAEGAQLFRTGEPADSFYVIRHGTVALEMFLPSRGAMTIETLGAGEVLGWSWMFRPYRWHFDARALTTVLALGFDAACLREKCAADPSLGYALMERFAQVLIERLQWTRLRLMDVYGDVDLR</sequence>
<dbReference type="GO" id="GO:0005829">
    <property type="term" value="C:cytosol"/>
    <property type="evidence" value="ECO:0007669"/>
    <property type="project" value="TreeGrafter"/>
</dbReference>
<dbReference type="HOGENOM" id="CLU_075053_15_1_11"/>
<name>A0LTM9_ACIC1</name>
<dbReference type="RefSeq" id="WP_011719852.1">
    <property type="nucleotide sequence ID" value="NC_008578.1"/>
</dbReference>
<dbReference type="SUPFAM" id="SSF51206">
    <property type="entry name" value="cAMP-binding domain-like"/>
    <property type="match status" value="1"/>
</dbReference>
<dbReference type="CDD" id="cd00038">
    <property type="entry name" value="CAP_ED"/>
    <property type="match status" value="1"/>
</dbReference>
<dbReference type="InParanoid" id="A0LTM9"/>
<dbReference type="InterPro" id="IPR000595">
    <property type="entry name" value="cNMP-bd_dom"/>
</dbReference>
<dbReference type="Pfam" id="PF00027">
    <property type="entry name" value="cNMP_binding"/>
    <property type="match status" value="1"/>
</dbReference>
<dbReference type="InterPro" id="IPR018490">
    <property type="entry name" value="cNMP-bd_dom_sf"/>
</dbReference>
<accession>A0LTM9</accession>
<feature type="domain" description="Cyclic nucleotide-binding" evidence="1">
    <location>
        <begin position="14"/>
        <end position="83"/>
    </location>
</feature>
<dbReference type="PROSITE" id="PS50042">
    <property type="entry name" value="CNMP_BINDING_3"/>
    <property type="match status" value="1"/>
</dbReference>
<proteinExistence type="predicted"/>